<dbReference type="InterPro" id="IPR021844">
    <property type="entry name" value="Integr_conj_element_PFL4704"/>
</dbReference>
<feature type="chain" id="PRO_5011540587" evidence="1">
    <location>
        <begin position="19"/>
        <end position="280"/>
    </location>
</feature>
<dbReference type="AlphaFoldDB" id="A0A1G8FHH3"/>
<keyword evidence="3" id="KW-1185">Reference proteome</keyword>
<sequence>MRILLASILLFVSTLAAANQEVFVWDKKPIDLVLTVGVQKIVSLPDHARVQVPQHLSDQVEIVPVNGAVYFTARDELASTAIRLELVNSGQFIMLNLTAKANLENNPQFARIVLANSAPVQSAESVTTQNIPSFMTSGPITNVALARFVLQQYWVPPRLKPGIPAGVTQVKSVDGVDLTNLFGFCSLDRFKIAIADTFKTNDGRYATSLLLENKTAGKQFINLTHLRIQHIFSTTYPETVYPLGTAGSYSTLVIITDVPFLSALSSEPSVLSAFGAAKGC</sequence>
<organism evidence="2 3">
    <name type="scientific">Vibrio xiamenensis</name>
    <dbReference type="NCBI Taxonomy" id="861298"/>
    <lineage>
        <taxon>Bacteria</taxon>
        <taxon>Pseudomonadati</taxon>
        <taxon>Pseudomonadota</taxon>
        <taxon>Gammaproteobacteria</taxon>
        <taxon>Vibrionales</taxon>
        <taxon>Vibrionaceae</taxon>
        <taxon>Vibrio</taxon>
    </lineage>
</organism>
<dbReference type="Proteomes" id="UP000198854">
    <property type="component" value="Unassembled WGS sequence"/>
</dbReference>
<dbReference type="STRING" id="861298.SAMN04488136_13070"/>
<protein>
    <submittedName>
        <fullName evidence="2">Integrating conjugative element protein, PFL_4704 family</fullName>
    </submittedName>
</protein>
<feature type="signal peptide" evidence="1">
    <location>
        <begin position="1"/>
        <end position="18"/>
    </location>
</feature>
<name>A0A1G8FHH3_9VIBR</name>
<dbReference type="EMBL" id="FNDD01000030">
    <property type="protein sequence ID" value="SDH81593.1"/>
    <property type="molecule type" value="Genomic_DNA"/>
</dbReference>
<keyword evidence="1" id="KW-0732">Signal</keyword>
<dbReference type="RefSeq" id="WP_176765646.1">
    <property type="nucleotide sequence ID" value="NZ_FNDD01000030.1"/>
</dbReference>
<accession>A0A1G8FHH3</accession>
<evidence type="ECO:0000313" key="2">
    <source>
        <dbReference type="EMBL" id="SDH81593.1"/>
    </source>
</evidence>
<proteinExistence type="predicted"/>
<gene>
    <name evidence="2" type="ORF">SAMN04488136_13070</name>
</gene>
<reference evidence="2 3" key="1">
    <citation type="submission" date="2016-10" db="EMBL/GenBank/DDBJ databases">
        <authorList>
            <person name="de Groot N.N."/>
        </authorList>
    </citation>
    <scope>NUCLEOTIDE SEQUENCE [LARGE SCALE GENOMIC DNA]</scope>
    <source>
        <strain evidence="2 3">CGMCC 1.10228</strain>
    </source>
</reference>
<evidence type="ECO:0000313" key="3">
    <source>
        <dbReference type="Proteomes" id="UP000198854"/>
    </source>
</evidence>
<evidence type="ECO:0000256" key="1">
    <source>
        <dbReference type="SAM" id="SignalP"/>
    </source>
</evidence>
<dbReference type="Pfam" id="PF11920">
    <property type="entry name" value="DUF3438"/>
    <property type="match status" value="1"/>
</dbReference>